<reference evidence="1 2" key="1">
    <citation type="submission" date="2024-07" db="EMBL/GenBank/DDBJ databases">
        <title>Section-level genome sequencing and comparative genomics of Aspergillus sections Usti and Cavernicolus.</title>
        <authorList>
            <consortium name="Lawrence Berkeley National Laboratory"/>
            <person name="Nybo J.L."/>
            <person name="Vesth T.C."/>
            <person name="Theobald S."/>
            <person name="Frisvad J.C."/>
            <person name="Larsen T.O."/>
            <person name="Kjaerboelling I."/>
            <person name="Rothschild-Mancinelli K."/>
            <person name="Lyhne E.K."/>
            <person name="Kogle M.E."/>
            <person name="Barry K."/>
            <person name="Clum A."/>
            <person name="Na H."/>
            <person name="Ledsgaard L."/>
            <person name="Lin J."/>
            <person name="Lipzen A."/>
            <person name="Kuo A."/>
            <person name="Riley R."/>
            <person name="Mondo S."/>
            <person name="Labutti K."/>
            <person name="Haridas S."/>
            <person name="Pangalinan J."/>
            <person name="Salamov A.A."/>
            <person name="Simmons B.A."/>
            <person name="Magnuson J.K."/>
            <person name="Chen J."/>
            <person name="Drula E."/>
            <person name="Henrissat B."/>
            <person name="Wiebenga A."/>
            <person name="Lubbers R.J."/>
            <person name="Gomes A.C."/>
            <person name="Macurrencykelacurrency M.R."/>
            <person name="Stajich J."/>
            <person name="Grigoriev I.V."/>
            <person name="Mortensen U.H."/>
            <person name="De Vries R.P."/>
            <person name="Baker S.E."/>
            <person name="Andersen M.R."/>
        </authorList>
    </citation>
    <scope>NUCLEOTIDE SEQUENCE [LARGE SCALE GENOMIC DNA]</scope>
    <source>
        <strain evidence="1 2">CBS 449.75</strain>
    </source>
</reference>
<comment type="caution">
    <text evidence="1">The sequence shown here is derived from an EMBL/GenBank/DDBJ whole genome shotgun (WGS) entry which is preliminary data.</text>
</comment>
<proteinExistence type="predicted"/>
<dbReference type="RefSeq" id="XP_070884089.1">
    <property type="nucleotide sequence ID" value="XM_071029663.1"/>
</dbReference>
<dbReference type="PROSITE" id="PS51257">
    <property type="entry name" value="PROKAR_LIPOPROTEIN"/>
    <property type="match status" value="1"/>
</dbReference>
<evidence type="ECO:0000313" key="1">
    <source>
        <dbReference type="EMBL" id="KAL2865110.1"/>
    </source>
</evidence>
<evidence type="ECO:0000313" key="2">
    <source>
        <dbReference type="Proteomes" id="UP001610432"/>
    </source>
</evidence>
<dbReference type="GeneID" id="98144735"/>
<dbReference type="Proteomes" id="UP001610432">
    <property type="component" value="Unassembled WGS sequence"/>
</dbReference>
<keyword evidence="2" id="KW-1185">Reference proteome</keyword>
<dbReference type="EMBL" id="JBFXLQ010000034">
    <property type="protein sequence ID" value="KAL2865110.1"/>
    <property type="molecule type" value="Genomic_DNA"/>
</dbReference>
<gene>
    <name evidence="1" type="ORF">BJX67DRAFT_359292</name>
</gene>
<protein>
    <submittedName>
        <fullName evidence="1">Uncharacterized protein</fullName>
    </submittedName>
</protein>
<sequence length="74" mass="8287">MERLKLQHRLDHELLRATRARGEYIMNVVLSTSCSAKSHSIPGTVGLLLLSGDTNFRSRTQRDTLDQAATIHQA</sequence>
<name>A0ABR4LKQ9_9EURO</name>
<organism evidence="1 2">
    <name type="scientific">Aspergillus lucknowensis</name>
    <dbReference type="NCBI Taxonomy" id="176173"/>
    <lineage>
        <taxon>Eukaryota</taxon>
        <taxon>Fungi</taxon>
        <taxon>Dikarya</taxon>
        <taxon>Ascomycota</taxon>
        <taxon>Pezizomycotina</taxon>
        <taxon>Eurotiomycetes</taxon>
        <taxon>Eurotiomycetidae</taxon>
        <taxon>Eurotiales</taxon>
        <taxon>Aspergillaceae</taxon>
        <taxon>Aspergillus</taxon>
        <taxon>Aspergillus subgen. Nidulantes</taxon>
    </lineage>
</organism>
<accession>A0ABR4LKQ9</accession>